<gene>
    <name evidence="2" type="ORF">S12H4_62045</name>
</gene>
<dbReference type="AlphaFoldDB" id="X1VF28"/>
<feature type="non-terminal residue" evidence="2">
    <location>
        <position position="67"/>
    </location>
</feature>
<reference evidence="2" key="1">
    <citation type="journal article" date="2014" name="Front. Microbiol.">
        <title>High frequency of phylogenetically diverse reductive dehalogenase-homologous genes in deep subseafloor sedimentary metagenomes.</title>
        <authorList>
            <person name="Kawai M."/>
            <person name="Futagami T."/>
            <person name="Toyoda A."/>
            <person name="Takaki Y."/>
            <person name="Nishi S."/>
            <person name="Hori S."/>
            <person name="Arai W."/>
            <person name="Tsubouchi T."/>
            <person name="Morono Y."/>
            <person name="Uchiyama I."/>
            <person name="Ito T."/>
            <person name="Fujiyama A."/>
            <person name="Inagaki F."/>
            <person name="Takami H."/>
        </authorList>
    </citation>
    <scope>NUCLEOTIDE SEQUENCE</scope>
    <source>
        <strain evidence="2">Expedition CK06-06</strain>
    </source>
</reference>
<proteinExistence type="predicted"/>
<comment type="caution">
    <text evidence="2">The sequence shown here is derived from an EMBL/GenBank/DDBJ whole genome shotgun (WGS) entry which is preliminary data.</text>
</comment>
<evidence type="ECO:0000313" key="2">
    <source>
        <dbReference type="EMBL" id="GAJ16472.1"/>
    </source>
</evidence>
<name>X1VF28_9ZZZZ</name>
<protein>
    <submittedName>
        <fullName evidence="2">Uncharacterized protein</fullName>
    </submittedName>
</protein>
<organism evidence="2">
    <name type="scientific">marine sediment metagenome</name>
    <dbReference type="NCBI Taxonomy" id="412755"/>
    <lineage>
        <taxon>unclassified sequences</taxon>
        <taxon>metagenomes</taxon>
        <taxon>ecological metagenomes</taxon>
    </lineage>
</organism>
<dbReference type="EMBL" id="BARW01041431">
    <property type="protein sequence ID" value="GAJ16472.1"/>
    <property type="molecule type" value="Genomic_DNA"/>
</dbReference>
<sequence>MDDICWEKKGNTESKKPVSGEKEKPTFDYIEMTGNRIYFYSGIETERILHLNKSIRNMSTELRRAVV</sequence>
<evidence type="ECO:0000256" key="1">
    <source>
        <dbReference type="SAM" id="MobiDB-lite"/>
    </source>
</evidence>
<feature type="region of interest" description="Disordered" evidence="1">
    <location>
        <begin position="1"/>
        <end position="22"/>
    </location>
</feature>
<accession>X1VF28</accession>